<gene>
    <name evidence="1" type="ordered locus">Dshi_0126</name>
</gene>
<reference evidence="2" key="1">
    <citation type="journal article" date="2010" name="ISME J.">
        <title>The complete genome sequence of the algal symbiont Dinoroseobacter shibae: a hitchhiker's guide to life in the sea.</title>
        <authorList>
            <person name="Wagner-Dobler I."/>
            <person name="Ballhausen B."/>
            <person name="Berger M."/>
            <person name="Brinkhoff T."/>
            <person name="Buchholz I."/>
            <person name="Bunk B."/>
            <person name="Cypionka H."/>
            <person name="Daniel R."/>
            <person name="Drepper T."/>
            <person name="Gerdts G."/>
            <person name="Hahnke S."/>
            <person name="Han C."/>
            <person name="Jahn D."/>
            <person name="Kalhoefer D."/>
            <person name="Kiss H."/>
            <person name="Klenk H.P."/>
            <person name="Kyrpides N."/>
            <person name="Liebl W."/>
            <person name="Liesegang H."/>
            <person name="Meincke L."/>
            <person name="Pati A."/>
            <person name="Petersen J."/>
            <person name="Piekarski T."/>
            <person name="Pommerenke C."/>
            <person name="Pradella S."/>
            <person name="Pukall R."/>
            <person name="Rabus R."/>
            <person name="Stackebrandt E."/>
            <person name="Thole S."/>
            <person name="Thompson L."/>
            <person name="Tielen P."/>
            <person name="Tomasch J."/>
            <person name="von Jan M."/>
            <person name="Wanphrut N."/>
            <person name="Wichels A."/>
            <person name="Zech H."/>
            <person name="Simon M."/>
        </authorList>
    </citation>
    <scope>NUCLEOTIDE SEQUENCE [LARGE SCALE GENOMIC DNA]</scope>
    <source>
        <strain evidence="2">DSM 16493 / NCIMB 14021 / DFL 12</strain>
    </source>
</reference>
<evidence type="ECO:0000313" key="1">
    <source>
        <dbReference type="EMBL" id="ABV91875.1"/>
    </source>
</evidence>
<dbReference type="OrthoDB" id="7772846at2"/>
<dbReference type="AlphaFoldDB" id="A8LKN2"/>
<dbReference type="RefSeq" id="WP_012176808.1">
    <property type="nucleotide sequence ID" value="NC_009952.1"/>
</dbReference>
<dbReference type="STRING" id="398580.Dshi_0126"/>
<accession>A8LKN2</accession>
<organism evidence="1 2">
    <name type="scientific">Dinoroseobacter shibae (strain DSM 16493 / NCIMB 14021 / DFL 12)</name>
    <dbReference type="NCBI Taxonomy" id="398580"/>
    <lineage>
        <taxon>Bacteria</taxon>
        <taxon>Pseudomonadati</taxon>
        <taxon>Pseudomonadota</taxon>
        <taxon>Alphaproteobacteria</taxon>
        <taxon>Rhodobacterales</taxon>
        <taxon>Roseobacteraceae</taxon>
        <taxon>Dinoroseobacter</taxon>
    </lineage>
</organism>
<name>A8LKN2_DINSH</name>
<dbReference type="EMBL" id="CP000830">
    <property type="protein sequence ID" value="ABV91875.1"/>
    <property type="molecule type" value="Genomic_DNA"/>
</dbReference>
<protein>
    <submittedName>
        <fullName evidence="1">Uncharacterized protein</fullName>
    </submittedName>
</protein>
<dbReference type="Proteomes" id="UP000006833">
    <property type="component" value="Chromosome"/>
</dbReference>
<dbReference type="HOGENOM" id="CLU_159318_0_0_5"/>
<sequence>MTETASGAGPTPFELVKTRFQGGLWEGRLTARAQVAGAPALRLIQDGTDHPAPRVTAVAGAPNAWDVRFAIPVSALGEGVSVFLVTDAETGAVLARVPLLAGEDLADDLRAEVALLRAELDQLRGAFQTAMRARLPND</sequence>
<proteinExistence type="predicted"/>
<dbReference type="KEGG" id="dsh:Dshi_0126"/>
<evidence type="ECO:0000313" key="2">
    <source>
        <dbReference type="Proteomes" id="UP000006833"/>
    </source>
</evidence>
<keyword evidence="2" id="KW-1185">Reference proteome</keyword>